<dbReference type="Proteomes" id="UP000284002">
    <property type="component" value="Unassembled WGS sequence"/>
</dbReference>
<dbReference type="EMBL" id="MOBM01000010">
    <property type="protein sequence ID" value="RON17495.1"/>
    <property type="molecule type" value="Genomic_DNA"/>
</dbReference>
<reference evidence="1 2" key="1">
    <citation type="submission" date="2016-10" db="EMBL/GenBank/DDBJ databases">
        <title>Comparative genome analysis of multiple Pseudomonas spp. focuses on biocontrol and plant growth promoting traits.</title>
        <authorList>
            <person name="Tao X.-Y."/>
            <person name="Taylor C.G."/>
        </authorList>
    </citation>
    <scope>NUCLEOTIDE SEQUENCE [LARGE SCALE GENOMIC DNA]</scope>
    <source>
        <strain evidence="1 2">36C6</strain>
    </source>
</reference>
<comment type="caution">
    <text evidence="1">The sequence shown here is derived from an EMBL/GenBank/DDBJ whole genome shotgun (WGS) entry which is preliminary data.</text>
</comment>
<protein>
    <submittedName>
        <fullName evidence="1">Uncharacterized protein</fullName>
    </submittedName>
</protein>
<gene>
    <name evidence="1" type="ORF">BK662_07155</name>
</gene>
<name>A0A423HW98_9PSED</name>
<evidence type="ECO:0000313" key="1">
    <source>
        <dbReference type="EMBL" id="RON17495.1"/>
    </source>
</evidence>
<dbReference type="RefSeq" id="WP_123357549.1">
    <property type="nucleotide sequence ID" value="NZ_MOBM01000010.1"/>
</dbReference>
<sequence length="97" mass="10809">MTVHRVEWCILGMIEGAPAIVRKLLIARLTASSRDNRNLLFYDFSLSVGHVSRLFAHQTTAFATYNNTIQRKSMRVSFSDAANGCLAGVYLGVRTVM</sequence>
<accession>A0A423HW98</accession>
<evidence type="ECO:0000313" key="2">
    <source>
        <dbReference type="Proteomes" id="UP000284002"/>
    </source>
</evidence>
<dbReference type="AlphaFoldDB" id="A0A423HW98"/>
<proteinExistence type="predicted"/>
<organism evidence="1 2">
    <name type="scientific">Pseudomonas frederiksbergensis</name>
    <dbReference type="NCBI Taxonomy" id="104087"/>
    <lineage>
        <taxon>Bacteria</taxon>
        <taxon>Pseudomonadati</taxon>
        <taxon>Pseudomonadota</taxon>
        <taxon>Gammaproteobacteria</taxon>
        <taxon>Pseudomonadales</taxon>
        <taxon>Pseudomonadaceae</taxon>
        <taxon>Pseudomonas</taxon>
    </lineage>
</organism>